<organism evidence="4 5">
    <name type="scientific">Penicillium brevicompactum</name>
    <dbReference type="NCBI Taxonomy" id="5074"/>
    <lineage>
        <taxon>Eukaryota</taxon>
        <taxon>Fungi</taxon>
        <taxon>Dikarya</taxon>
        <taxon>Ascomycota</taxon>
        <taxon>Pezizomycotina</taxon>
        <taxon>Eurotiomycetes</taxon>
        <taxon>Eurotiomycetidae</taxon>
        <taxon>Eurotiales</taxon>
        <taxon>Aspergillaceae</taxon>
        <taxon>Penicillium</taxon>
    </lineage>
</organism>
<dbReference type="InterPro" id="IPR057326">
    <property type="entry name" value="KR_dom"/>
</dbReference>
<dbReference type="EMBL" id="JAPZBR010000008">
    <property type="protein sequence ID" value="KAJ5340626.1"/>
    <property type="molecule type" value="Genomic_DNA"/>
</dbReference>
<evidence type="ECO:0000256" key="1">
    <source>
        <dbReference type="ARBA" id="ARBA00009219"/>
    </source>
</evidence>
<proteinExistence type="inferred from homology"/>
<feature type="domain" description="Ketoreductase" evidence="3">
    <location>
        <begin position="6"/>
        <end position="178"/>
    </location>
</feature>
<dbReference type="SUPFAM" id="SSF51735">
    <property type="entry name" value="NAD(P)-binding Rossmann-fold domains"/>
    <property type="match status" value="1"/>
</dbReference>
<dbReference type="PANTHER" id="PTHR43245">
    <property type="entry name" value="BIFUNCTIONAL POLYMYXIN RESISTANCE PROTEIN ARNA"/>
    <property type="match status" value="1"/>
</dbReference>
<dbReference type="Pfam" id="PF01073">
    <property type="entry name" value="3Beta_HSD"/>
    <property type="match status" value="1"/>
</dbReference>
<reference evidence="4" key="2">
    <citation type="journal article" date="2023" name="IMA Fungus">
        <title>Comparative genomic study of the Penicillium genus elucidates a diverse pangenome and 15 lateral gene transfer events.</title>
        <authorList>
            <person name="Petersen C."/>
            <person name="Sorensen T."/>
            <person name="Nielsen M.R."/>
            <person name="Sondergaard T.E."/>
            <person name="Sorensen J.L."/>
            <person name="Fitzpatrick D.A."/>
            <person name="Frisvad J.C."/>
            <person name="Nielsen K.L."/>
        </authorList>
    </citation>
    <scope>NUCLEOTIDE SEQUENCE</scope>
    <source>
        <strain evidence="4">IBT 35675</strain>
    </source>
</reference>
<reference evidence="4" key="1">
    <citation type="submission" date="2022-12" db="EMBL/GenBank/DDBJ databases">
        <authorList>
            <person name="Petersen C."/>
        </authorList>
    </citation>
    <scope>NUCLEOTIDE SEQUENCE</scope>
    <source>
        <strain evidence="4">IBT 35675</strain>
    </source>
</reference>
<dbReference type="GO" id="GO:0016616">
    <property type="term" value="F:oxidoreductase activity, acting on the CH-OH group of donors, NAD or NADP as acceptor"/>
    <property type="evidence" value="ECO:0007669"/>
    <property type="project" value="InterPro"/>
</dbReference>
<dbReference type="GO" id="GO:0006694">
    <property type="term" value="P:steroid biosynthetic process"/>
    <property type="evidence" value="ECO:0007669"/>
    <property type="project" value="InterPro"/>
</dbReference>
<dbReference type="Gene3D" id="3.40.50.720">
    <property type="entry name" value="NAD(P)-binding Rossmann-like Domain"/>
    <property type="match status" value="1"/>
</dbReference>
<keyword evidence="2" id="KW-0560">Oxidoreductase</keyword>
<comment type="caution">
    <text evidence="4">The sequence shown here is derived from an EMBL/GenBank/DDBJ whole genome shotgun (WGS) entry which is preliminary data.</text>
</comment>
<evidence type="ECO:0000313" key="5">
    <source>
        <dbReference type="Proteomes" id="UP001148299"/>
    </source>
</evidence>
<dbReference type="InterPro" id="IPR036291">
    <property type="entry name" value="NAD(P)-bd_dom_sf"/>
</dbReference>
<accession>A0A9W9UJ99</accession>
<protein>
    <recommendedName>
        <fullName evidence="3">Ketoreductase domain-containing protein</fullName>
    </recommendedName>
</protein>
<evidence type="ECO:0000259" key="3">
    <source>
        <dbReference type="SMART" id="SM00822"/>
    </source>
</evidence>
<gene>
    <name evidence="4" type="ORF">N7541_009750</name>
</gene>
<sequence>MSRISKRLMISGGTGFVGSAIVRALAEKHPDADHVLPSGIAYLQVDITSHESLKKAIETVNPDVVVHTAGIIPGLAERFRRRLEADVWKTNVEGTRNMLDECKRANVEAFLYTSSCCVVTDDTLNSYPNIDEGWPSSPKSTIYGESKAAAEAFVLKASSSSMATCALRPSVLCGPGDCQLVPAIHACIANRETSFLIGDGFNMWDITHVDNVADAHVLAIENLLSSRTAAGEAFFIQNNEPITFRDFCLAVWAQFGHFPPFEVRIPETMAYMVGLACETVTWVMGTTATLSRGSVRDACAVRYASGDKARKILGYQARIGIEEAIRLSCESYSRAQDYASRLKNSRNQIINVTGKTDGPL</sequence>
<dbReference type="AlphaFoldDB" id="A0A9W9UJ99"/>
<comment type="similarity">
    <text evidence="1">Belongs to the 3-beta-HSD family.</text>
</comment>
<dbReference type="InterPro" id="IPR050177">
    <property type="entry name" value="Lipid_A_modif_metabolic_enz"/>
</dbReference>
<evidence type="ECO:0000256" key="2">
    <source>
        <dbReference type="ARBA" id="ARBA00023002"/>
    </source>
</evidence>
<evidence type="ECO:0000313" key="4">
    <source>
        <dbReference type="EMBL" id="KAJ5340626.1"/>
    </source>
</evidence>
<dbReference type="PANTHER" id="PTHR43245:SF51">
    <property type="entry name" value="SHORT CHAIN DEHYDROGENASE_REDUCTASE FAMILY 42E, MEMBER 2"/>
    <property type="match status" value="1"/>
</dbReference>
<dbReference type="Proteomes" id="UP001148299">
    <property type="component" value="Unassembled WGS sequence"/>
</dbReference>
<name>A0A9W9UJ99_PENBR</name>
<dbReference type="InterPro" id="IPR002225">
    <property type="entry name" value="3Beta_OHSteriod_DH/Estase"/>
</dbReference>
<dbReference type="SMART" id="SM00822">
    <property type="entry name" value="PKS_KR"/>
    <property type="match status" value="1"/>
</dbReference>
<keyword evidence="5" id="KW-1185">Reference proteome</keyword>